<feature type="transmembrane region" description="Helical" evidence="7">
    <location>
        <begin position="38"/>
        <end position="61"/>
    </location>
</feature>
<dbReference type="InterPro" id="IPR000223">
    <property type="entry name" value="Pept_S26A_signal_pept_1"/>
</dbReference>
<dbReference type="PROSITE" id="PS00761">
    <property type="entry name" value="SPASE_I_3"/>
    <property type="match status" value="1"/>
</dbReference>
<evidence type="ECO:0000256" key="3">
    <source>
        <dbReference type="ARBA" id="ARBA00009370"/>
    </source>
</evidence>
<reference evidence="10 11" key="2">
    <citation type="submission" date="2020-08" db="EMBL/GenBank/DDBJ databases">
        <authorList>
            <person name="Partida-Martinez L."/>
            <person name="Huntemann M."/>
            <person name="Clum A."/>
            <person name="Wang J."/>
            <person name="Palaniappan K."/>
            <person name="Ritter S."/>
            <person name="Chen I.-M."/>
            <person name="Stamatis D."/>
            <person name="Reddy T."/>
            <person name="O'Malley R."/>
            <person name="Daum C."/>
            <person name="Shapiro N."/>
            <person name="Ivanova N."/>
            <person name="Kyrpides N."/>
            <person name="Woyke T."/>
        </authorList>
    </citation>
    <scope>NUCLEOTIDE SEQUENCE [LARGE SCALE GENOMIC DNA]</scope>
    <source>
        <strain evidence="10 11">AS2.23</strain>
    </source>
</reference>
<dbReference type="PANTHER" id="PTHR43390:SF1">
    <property type="entry name" value="CHLOROPLAST PROCESSING PEPTIDASE"/>
    <property type="match status" value="1"/>
</dbReference>
<dbReference type="AlphaFoldDB" id="A0A7W4TJU1"/>
<keyword evidence="5 7" id="KW-0378">Hydrolase</keyword>
<dbReference type="GO" id="GO:0004252">
    <property type="term" value="F:serine-type endopeptidase activity"/>
    <property type="evidence" value="ECO:0007669"/>
    <property type="project" value="InterPro"/>
</dbReference>
<evidence type="ECO:0000313" key="10">
    <source>
        <dbReference type="EMBL" id="MBB2899908.1"/>
    </source>
</evidence>
<feature type="active site" evidence="6">
    <location>
        <position position="65"/>
    </location>
</feature>
<evidence type="ECO:0000256" key="2">
    <source>
        <dbReference type="ARBA" id="ARBA00004401"/>
    </source>
</evidence>
<keyword evidence="7" id="KW-0645">Protease</keyword>
<proteinExistence type="inferred from homology"/>
<protein>
    <recommendedName>
        <fullName evidence="4 7">Signal peptidase I</fullName>
        <ecNumber evidence="4 7">3.4.21.89</ecNumber>
    </recommendedName>
</protein>
<accession>A0A7W4TJU1</accession>
<dbReference type="PRINTS" id="PR00727">
    <property type="entry name" value="LEADERPTASE"/>
</dbReference>
<evidence type="ECO:0000256" key="7">
    <source>
        <dbReference type="RuleBase" id="RU362042"/>
    </source>
</evidence>
<keyword evidence="7" id="KW-0812">Transmembrane</keyword>
<dbReference type="EMBL" id="JACHVY010000001">
    <property type="protein sequence ID" value="MBB2899908.1"/>
    <property type="molecule type" value="Genomic_DNA"/>
</dbReference>
<comment type="caution">
    <text evidence="10">The sequence shown here is derived from an EMBL/GenBank/DDBJ whole genome shotgun (WGS) entry which is preliminary data.</text>
</comment>
<dbReference type="EC" id="3.4.21.89" evidence="4 7"/>
<sequence length="254" mass="26781">MSADQGAQQDAAQQPAGPRPPARRSPGGGVLAAVKETVLVVAVALVVSLVVKTFLLQAFFIPSQSMEQTLDIGDRVIVSKLTPGPFELHRGDVVVFSDPGGWLGETAPTRRGAVGTVVAEVLTFVGLLPEDSDDHLIKRVVGLPGDHVVCCDAQGLITVNDTPVDESAYLAAGAVPSERAFDVVVPEGELWVMGDNRPESADSRYNTDSEPYHGFVPVDLVVGRAHAVVWPLPHWAWLGHQSGFDGVGGVPGTK</sequence>
<reference evidence="10 11" key="1">
    <citation type="submission" date="2020-08" db="EMBL/GenBank/DDBJ databases">
        <title>The Agave Microbiome: Exploring the role of microbial communities in plant adaptations to desert environments.</title>
        <authorList>
            <person name="Partida-Martinez L.P."/>
        </authorList>
    </citation>
    <scope>NUCLEOTIDE SEQUENCE [LARGE SCALE GENOMIC DNA]</scope>
    <source>
        <strain evidence="10 11">AS2.23</strain>
    </source>
</reference>
<evidence type="ECO:0000256" key="6">
    <source>
        <dbReference type="PIRSR" id="PIRSR600223-1"/>
    </source>
</evidence>
<feature type="domain" description="Peptidase S26" evidence="9">
    <location>
        <begin position="35"/>
        <end position="230"/>
    </location>
</feature>
<keyword evidence="7" id="KW-1133">Transmembrane helix</keyword>
<dbReference type="Pfam" id="PF10502">
    <property type="entry name" value="Peptidase_S26"/>
    <property type="match status" value="1"/>
</dbReference>
<dbReference type="InterPro" id="IPR036286">
    <property type="entry name" value="LexA/Signal_pep-like_sf"/>
</dbReference>
<evidence type="ECO:0000256" key="5">
    <source>
        <dbReference type="ARBA" id="ARBA00022801"/>
    </source>
</evidence>
<organism evidence="10 11">
    <name type="scientific">Kineococcus radiotolerans</name>
    <dbReference type="NCBI Taxonomy" id="131568"/>
    <lineage>
        <taxon>Bacteria</taxon>
        <taxon>Bacillati</taxon>
        <taxon>Actinomycetota</taxon>
        <taxon>Actinomycetes</taxon>
        <taxon>Kineosporiales</taxon>
        <taxon>Kineosporiaceae</taxon>
        <taxon>Kineococcus</taxon>
    </lineage>
</organism>
<evidence type="ECO:0000256" key="1">
    <source>
        <dbReference type="ARBA" id="ARBA00000677"/>
    </source>
</evidence>
<dbReference type="GO" id="GO:0006465">
    <property type="term" value="P:signal peptide processing"/>
    <property type="evidence" value="ECO:0007669"/>
    <property type="project" value="InterPro"/>
</dbReference>
<dbReference type="CDD" id="cd06530">
    <property type="entry name" value="S26_SPase_I"/>
    <property type="match status" value="1"/>
</dbReference>
<comment type="subcellular location">
    <subcellularLocation>
        <location evidence="2">Cell membrane</location>
        <topology evidence="2">Single-pass type II membrane protein</topology>
    </subcellularLocation>
    <subcellularLocation>
        <location evidence="7">Membrane</location>
        <topology evidence="7">Single-pass type II membrane protein</topology>
    </subcellularLocation>
</comment>
<dbReference type="NCBIfam" id="TIGR02227">
    <property type="entry name" value="sigpep_I_bact"/>
    <property type="match status" value="1"/>
</dbReference>
<feature type="active site" evidence="6">
    <location>
        <position position="138"/>
    </location>
</feature>
<dbReference type="GO" id="GO:0005886">
    <property type="term" value="C:plasma membrane"/>
    <property type="evidence" value="ECO:0007669"/>
    <property type="project" value="UniProtKB-SubCell"/>
</dbReference>
<keyword evidence="7" id="KW-0472">Membrane</keyword>
<dbReference type="RefSeq" id="WP_183390378.1">
    <property type="nucleotide sequence ID" value="NZ_JACHVY010000001.1"/>
</dbReference>
<evidence type="ECO:0000256" key="8">
    <source>
        <dbReference type="SAM" id="MobiDB-lite"/>
    </source>
</evidence>
<dbReference type="InterPro" id="IPR019758">
    <property type="entry name" value="Pept_S26A_signal_pept_1_CS"/>
</dbReference>
<comment type="similarity">
    <text evidence="3 7">Belongs to the peptidase S26 family.</text>
</comment>
<dbReference type="SUPFAM" id="SSF51306">
    <property type="entry name" value="LexA/Signal peptidase"/>
    <property type="match status" value="1"/>
</dbReference>
<gene>
    <name evidence="10" type="ORF">FHR75_000696</name>
</gene>
<dbReference type="InterPro" id="IPR019533">
    <property type="entry name" value="Peptidase_S26"/>
</dbReference>
<dbReference type="GO" id="GO:0009003">
    <property type="term" value="F:signal peptidase activity"/>
    <property type="evidence" value="ECO:0007669"/>
    <property type="project" value="UniProtKB-EC"/>
</dbReference>
<feature type="compositionally biased region" description="Low complexity" evidence="8">
    <location>
        <begin position="1"/>
        <end position="16"/>
    </location>
</feature>
<evidence type="ECO:0000256" key="4">
    <source>
        <dbReference type="ARBA" id="ARBA00013208"/>
    </source>
</evidence>
<evidence type="ECO:0000313" key="11">
    <source>
        <dbReference type="Proteomes" id="UP000533269"/>
    </source>
</evidence>
<comment type="catalytic activity">
    <reaction evidence="1 7">
        <text>Cleavage of hydrophobic, N-terminal signal or leader sequences from secreted and periplasmic proteins.</text>
        <dbReference type="EC" id="3.4.21.89"/>
    </reaction>
</comment>
<dbReference type="PANTHER" id="PTHR43390">
    <property type="entry name" value="SIGNAL PEPTIDASE I"/>
    <property type="match status" value="1"/>
</dbReference>
<dbReference type="Gene3D" id="2.10.109.10">
    <property type="entry name" value="Umud Fragment, subunit A"/>
    <property type="match status" value="1"/>
</dbReference>
<evidence type="ECO:0000259" key="9">
    <source>
        <dbReference type="Pfam" id="PF10502"/>
    </source>
</evidence>
<dbReference type="Proteomes" id="UP000533269">
    <property type="component" value="Unassembled WGS sequence"/>
</dbReference>
<name>A0A7W4TJU1_KINRA</name>
<feature type="region of interest" description="Disordered" evidence="8">
    <location>
        <begin position="1"/>
        <end position="28"/>
    </location>
</feature>